<dbReference type="PANTHER" id="PTHR30050">
    <property type="entry name" value="CHROMOSOMAL REPLICATION INITIATOR PROTEIN DNAA"/>
    <property type="match status" value="1"/>
</dbReference>
<dbReference type="PANTHER" id="PTHR30050:SF5">
    <property type="entry name" value="DNAA REGULATORY INACTIVATOR HDA"/>
    <property type="match status" value="1"/>
</dbReference>
<evidence type="ECO:0000256" key="3">
    <source>
        <dbReference type="ARBA" id="ARBA00022741"/>
    </source>
</evidence>
<organism evidence="12">
    <name type="scientific">Uncultured Desulfatiglans sp</name>
    <dbReference type="NCBI Taxonomy" id="1748965"/>
    <lineage>
        <taxon>Bacteria</taxon>
        <taxon>Pseudomonadati</taxon>
        <taxon>Thermodesulfobacteriota</taxon>
        <taxon>Desulfobacteria</taxon>
        <taxon>Desulfatiglandales</taxon>
        <taxon>Desulfatiglandaceae</taxon>
        <taxon>Desulfatiglans</taxon>
        <taxon>environmental samples</taxon>
    </lineage>
</organism>
<feature type="region of interest" description="Domain III, AAA+ region" evidence="7">
    <location>
        <begin position="123"/>
        <end position="339"/>
    </location>
</feature>
<evidence type="ECO:0000256" key="10">
    <source>
        <dbReference type="RuleBase" id="RU004227"/>
    </source>
</evidence>
<dbReference type="Pfam" id="PF00308">
    <property type="entry name" value="Bac_DnaA"/>
    <property type="match status" value="1"/>
</dbReference>
<feature type="region of interest" description="Domain IV, binds dsDNA" evidence="7">
    <location>
        <begin position="340"/>
        <end position="454"/>
    </location>
</feature>
<dbReference type="InterPro" id="IPR018312">
    <property type="entry name" value="Chromosome_initiator_DnaA_CS"/>
</dbReference>
<dbReference type="InterPro" id="IPR024633">
    <property type="entry name" value="DnaA_N_dom"/>
</dbReference>
<evidence type="ECO:0000256" key="5">
    <source>
        <dbReference type="ARBA" id="ARBA00023121"/>
    </source>
</evidence>
<evidence type="ECO:0000313" key="12">
    <source>
        <dbReference type="EMBL" id="VBB47908.1"/>
    </source>
</evidence>
<dbReference type="GO" id="GO:0008289">
    <property type="term" value="F:lipid binding"/>
    <property type="evidence" value="ECO:0007669"/>
    <property type="project" value="UniProtKB-KW"/>
</dbReference>
<dbReference type="InterPro" id="IPR001957">
    <property type="entry name" value="Chromosome_initiator_DnaA"/>
</dbReference>
<dbReference type="InterPro" id="IPR038454">
    <property type="entry name" value="DnaA_N_sf"/>
</dbReference>
<comment type="domain">
    <text evidence="7">Domain I is involved in oligomerization and binding regulators, domain II is flexibile and of varying length in different bacteria, domain III forms the AAA+ region, while domain IV binds dsDNA.</text>
</comment>
<dbReference type="InterPro" id="IPR013159">
    <property type="entry name" value="DnaA_C"/>
</dbReference>
<feature type="binding site" evidence="7">
    <location>
        <position position="171"/>
    </location>
    <ligand>
        <name>ATP</name>
        <dbReference type="ChEBI" id="CHEBI:30616"/>
    </ligand>
</feature>
<reference evidence="12" key="1">
    <citation type="submission" date="2018-07" db="EMBL/GenBank/DDBJ databases">
        <authorList>
            <consortium name="Genoscope - CEA"/>
            <person name="William W."/>
        </authorList>
    </citation>
    <scope>NUCLEOTIDE SEQUENCE</scope>
    <source>
        <strain evidence="12">IK1</strain>
    </source>
</reference>
<dbReference type="PRINTS" id="PR00051">
    <property type="entry name" value="DNAA"/>
</dbReference>
<keyword evidence="4 7" id="KW-0067">ATP-binding</keyword>
<dbReference type="GO" id="GO:0006270">
    <property type="term" value="P:DNA replication initiation"/>
    <property type="evidence" value="ECO:0007669"/>
    <property type="project" value="UniProtKB-UniRule"/>
</dbReference>
<evidence type="ECO:0000259" key="11">
    <source>
        <dbReference type="SMART" id="SM00760"/>
    </source>
</evidence>
<dbReference type="Gene3D" id="1.10.1750.10">
    <property type="match status" value="1"/>
</dbReference>
<evidence type="ECO:0000256" key="4">
    <source>
        <dbReference type="ARBA" id="ARBA00022840"/>
    </source>
</evidence>
<name>A0A653AIN9_UNCDX</name>
<dbReference type="SUPFAM" id="SSF52540">
    <property type="entry name" value="P-loop containing nucleoside triphosphate hydrolases"/>
    <property type="match status" value="1"/>
</dbReference>
<keyword evidence="1 7" id="KW-0963">Cytoplasm</keyword>
<keyword evidence="5 7" id="KW-0446">Lipid-binding</keyword>
<comment type="function">
    <text evidence="7 9">Plays an essential role in the initiation and regulation of chromosomal replication. ATP-DnaA binds to the origin of replication (oriC) to initiate formation of the DNA replication initiation complex once per cell cycle. Binds the DnaA box (a 9 base pair repeat at the origin) and separates the double-stranded (ds)DNA. Forms a right-handed helical filament on oriC DNA; dsDNA binds to the exterior of the filament while single-stranded (ss)DNA is stabiized in the filament's interior. The ATP-DnaA-oriC complex binds and stabilizes one strand of the AT-rich DNA unwinding element (DUE), permitting loading of DNA polymerase. After initiation quickly degrades to an ADP-DnaA complex that is not apt for DNA replication. Binds acidic phospholipids.</text>
</comment>
<evidence type="ECO:0000256" key="9">
    <source>
        <dbReference type="RuleBase" id="RU000577"/>
    </source>
</evidence>
<dbReference type="Pfam" id="PF11638">
    <property type="entry name" value="DnaA_N"/>
    <property type="match status" value="1"/>
</dbReference>
<protein>
    <recommendedName>
        <fullName evidence="7 8">Chromosomal replication initiator protein DnaA</fullName>
    </recommendedName>
</protein>
<dbReference type="Pfam" id="PF08299">
    <property type="entry name" value="Bac_DnaA_C"/>
    <property type="match status" value="1"/>
</dbReference>
<dbReference type="GO" id="GO:0005524">
    <property type="term" value="F:ATP binding"/>
    <property type="evidence" value="ECO:0007669"/>
    <property type="project" value="UniProtKB-UniRule"/>
</dbReference>
<dbReference type="HAMAP" id="MF_00377">
    <property type="entry name" value="DnaA_bact"/>
    <property type="match status" value="1"/>
</dbReference>
<dbReference type="PROSITE" id="PS01008">
    <property type="entry name" value="DNAA"/>
    <property type="match status" value="1"/>
</dbReference>
<dbReference type="NCBIfam" id="TIGR00362">
    <property type="entry name" value="DnaA"/>
    <property type="match status" value="1"/>
</dbReference>
<comment type="caution">
    <text evidence="7">Lacks conserved residue(s) required for the propagation of feature annotation.</text>
</comment>
<dbReference type="SUPFAM" id="SSF48295">
    <property type="entry name" value="TrpR-like"/>
    <property type="match status" value="1"/>
</dbReference>
<feature type="domain" description="Chromosomal replication initiator DnaA C-terminal" evidence="11">
    <location>
        <begin position="363"/>
        <end position="432"/>
    </location>
</feature>
<evidence type="ECO:0000256" key="1">
    <source>
        <dbReference type="ARBA" id="ARBA00022490"/>
    </source>
</evidence>
<dbReference type="InterPro" id="IPR027417">
    <property type="entry name" value="P-loop_NTPase"/>
</dbReference>
<feature type="binding site" evidence="7">
    <location>
        <position position="167"/>
    </location>
    <ligand>
        <name>ATP</name>
        <dbReference type="ChEBI" id="CHEBI:30616"/>
    </ligand>
</feature>
<dbReference type="Gene3D" id="3.30.300.180">
    <property type="match status" value="1"/>
</dbReference>
<keyword evidence="6 7" id="KW-0238">DNA-binding</keyword>
<dbReference type="CDD" id="cd00009">
    <property type="entry name" value="AAA"/>
    <property type="match status" value="1"/>
</dbReference>
<dbReference type="InterPro" id="IPR013317">
    <property type="entry name" value="DnaA_dom"/>
</dbReference>
<proteinExistence type="inferred from homology"/>
<dbReference type="Gene3D" id="3.40.50.300">
    <property type="entry name" value="P-loop containing nucleotide triphosphate hydrolases"/>
    <property type="match status" value="1"/>
</dbReference>
<dbReference type="GO" id="GO:0003688">
    <property type="term" value="F:DNA replication origin binding"/>
    <property type="evidence" value="ECO:0007669"/>
    <property type="project" value="UniProtKB-UniRule"/>
</dbReference>
<feature type="binding site" evidence="7">
    <location>
        <position position="170"/>
    </location>
    <ligand>
        <name>ATP</name>
        <dbReference type="ChEBI" id="CHEBI:30616"/>
    </ligand>
</feature>
<comment type="subunit">
    <text evidence="7">Oligomerizes as a right-handed, spiral filament on DNA at oriC.</text>
</comment>
<dbReference type="CDD" id="cd06571">
    <property type="entry name" value="Bac_DnaA_C"/>
    <property type="match status" value="1"/>
</dbReference>
<keyword evidence="2 7" id="KW-0235">DNA replication</keyword>
<dbReference type="EMBL" id="UPXX01000032">
    <property type="protein sequence ID" value="VBB47908.1"/>
    <property type="molecule type" value="Genomic_DNA"/>
</dbReference>
<gene>
    <name evidence="7" type="primary">dnaA</name>
    <name evidence="12" type="ORF">TRIP_B50703</name>
</gene>
<dbReference type="SMART" id="SM00760">
    <property type="entry name" value="Bac_DnaA_C"/>
    <property type="match status" value="1"/>
</dbReference>
<evidence type="ECO:0000256" key="8">
    <source>
        <dbReference type="NCBIfam" id="TIGR00362"/>
    </source>
</evidence>
<comment type="similarity">
    <text evidence="7 10">Belongs to the DnaA family.</text>
</comment>
<sequence>MLKSKDVKNFWNTIEITSETVDCPMWNHVYQALQQEIDPDEFHTWLGQVTLRSLKKDRLVLSAPNKFVASWIADHYIRQIQDTFKRIFDLTPKIEIEQRSCPALEKPSSAALFEPPQGRRVAAADLMYTFETFIEAEENRFARALCLQICEDPGKDYNPLYLFSAVSAGKSHLLRAIAHRLLMKAPKIRCPYLTADAFTDSMVHASRNHRLPEWRAQHEAFDGLLIDDLHRFEGREASQKEFLRLFDTYQQTNRQIVLAANQPPNHLTRIIPELRSRLQWGLFAEILPPSQTLKIKILKANPHLGLFEIPEDVLFFLAGDTQDLKTLVERSIALATHLSLQKGPVDLATIRSVIKRPHEKSISLGHIQEITSAHFRIPVSELVSPSKTRRTVYPRQIAMFLARKWTKLSFKDIGKAFGNKDHSTVVHAVQRIENLKVSETSVLDDIRKIETSLV</sequence>
<dbReference type="AlphaFoldDB" id="A0A653AIN9"/>
<evidence type="ECO:0000256" key="2">
    <source>
        <dbReference type="ARBA" id="ARBA00022705"/>
    </source>
</evidence>
<dbReference type="GO" id="GO:0006275">
    <property type="term" value="P:regulation of DNA replication"/>
    <property type="evidence" value="ECO:0007669"/>
    <property type="project" value="UniProtKB-UniRule"/>
</dbReference>
<dbReference type="InterPro" id="IPR020591">
    <property type="entry name" value="Chromosome_initiator_DnaA-like"/>
</dbReference>
<evidence type="ECO:0000256" key="7">
    <source>
        <dbReference type="HAMAP-Rule" id="MF_00377"/>
    </source>
</evidence>
<evidence type="ECO:0000256" key="6">
    <source>
        <dbReference type="ARBA" id="ARBA00023125"/>
    </source>
</evidence>
<keyword evidence="3 7" id="KW-0547">Nucleotide-binding</keyword>
<feature type="binding site" evidence="7">
    <location>
        <position position="169"/>
    </location>
    <ligand>
        <name>ATP</name>
        <dbReference type="ChEBI" id="CHEBI:30616"/>
    </ligand>
</feature>
<dbReference type="GO" id="GO:0005737">
    <property type="term" value="C:cytoplasm"/>
    <property type="evidence" value="ECO:0007669"/>
    <property type="project" value="UniProtKB-SubCell"/>
</dbReference>
<feature type="region of interest" description="Domain I, interacts with DnaA modulators" evidence="7">
    <location>
        <begin position="1"/>
        <end position="107"/>
    </location>
</feature>
<comment type="subcellular location">
    <subcellularLocation>
        <location evidence="7">Cytoplasm</location>
    </subcellularLocation>
</comment>
<dbReference type="GO" id="GO:0005886">
    <property type="term" value="C:plasma membrane"/>
    <property type="evidence" value="ECO:0007669"/>
    <property type="project" value="TreeGrafter"/>
</dbReference>
<dbReference type="InterPro" id="IPR010921">
    <property type="entry name" value="Trp_repressor/repl_initiator"/>
</dbReference>
<accession>A0A653AIN9</accession>